<feature type="compositionally biased region" description="Basic and acidic residues" evidence="1">
    <location>
        <begin position="88"/>
        <end position="99"/>
    </location>
</feature>
<name>A0A0G4IKL6_PLABS</name>
<gene>
    <name evidence="2" type="ORF">PBRA_004417</name>
</gene>
<dbReference type="OrthoDB" id="71500at2759"/>
<evidence type="ECO:0000313" key="3">
    <source>
        <dbReference type="Proteomes" id="UP000039324"/>
    </source>
</evidence>
<feature type="compositionally biased region" description="Basic residues" evidence="1">
    <location>
        <begin position="125"/>
        <end position="137"/>
    </location>
</feature>
<dbReference type="PANTHER" id="PTHR31434:SF2">
    <property type="entry name" value="S PHASE CYCLIN A-ASSOCIATED PROTEIN IN THE ENDOPLASMIC RETICULUM"/>
    <property type="match status" value="1"/>
</dbReference>
<dbReference type="EMBL" id="CDSF01000035">
    <property type="protein sequence ID" value="CEO95704.1"/>
    <property type="molecule type" value="Genomic_DNA"/>
</dbReference>
<evidence type="ECO:0008006" key="4">
    <source>
        <dbReference type="Google" id="ProtNLM"/>
    </source>
</evidence>
<feature type="compositionally biased region" description="Low complexity" evidence="1">
    <location>
        <begin position="100"/>
        <end position="111"/>
    </location>
</feature>
<evidence type="ECO:0000313" key="2">
    <source>
        <dbReference type="EMBL" id="CEO95704.1"/>
    </source>
</evidence>
<dbReference type="OMA" id="CMCELES"/>
<protein>
    <recommendedName>
        <fullName evidence="4">S phase cyclin A-associated protein in the endoplasmic reticulum N-terminal domain-containing protein</fullName>
    </recommendedName>
</protein>
<proteinExistence type="predicted"/>
<reference evidence="2 3" key="1">
    <citation type="submission" date="2015-02" db="EMBL/GenBank/DDBJ databases">
        <authorList>
            <person name="Chooi Y.-H."/>
        </authorList>
    </citation>
    <scope>NUCLEOTIDE SEQUENCE [LARGE SCALE GENOMIC DNA]</scope>
    <source>
        <strain evidence="2">E3</strain>
    </source>
</reference>
<keyword evidence="3" id="KW-1185">Reference proteome</keyword>
<accession>A0A0G4IKL6</accession>
<feature type="region of interest" description="Disordered" evidence="1">
    <location>
        <begin position="88"/>
        <end position="158"/>
    </location>
</feature>
<feature type="compositionally biased region" description="Low complexity" evidence="1">
    <location>
        <begin position="145"/>
        <end position="158"/>
    </location>
</feature>
<dbReference type="Proteomes" id="UP000039324">
    <property type="component" value="Unassembled WGS sequence"/>
</dbReference>
<evidence type="ECO:0000256" key="1">
    <source>
        <dbReference type="SAM" id="MobiDB-lite"/>
    </source>
</evidence>
<dbReference type="AlphaFoldDB" id="A0A0G4IKL6"/>
<sequence>MQSERIRQVLQEQDRRLAQTKLTLQLKTMKADELREVKVGEIRKKAEAENLKVREVTFINRMSTANMMQELMERQDHAAQRKLEHLAARAGKVRTDADVTAKAPTTASSAAHPGDAPASVAPSRSQRRKAKRLRKSLLRSQETEGAANSANDGNAAVAGSPERLLPAQAAPSSVSPADAAAIAKVPVFRLLFREASASGIPEFSEFSEPGNQSAGDLVLRVRHVHKAISTPSKLASIAPEALSALANQLPVVLRAAHALGVLDDSGLQTVMRLLQTLHRIPSVSDASLESAAMLPFVDFMVALGKSTPLGSSRIHDRGLELLVGVVSATTSSSNQKASLVRYISLSGLLHQLSSCLSESSRPGWRDEMQCVLPNIMSLLFALSASAVCTNDPVYDVRRQPHPILHVFETTVIPALVTVLGSLTVENPHGGIGNDAKQDPLPANVIASLTTAVSTINNVAWLDLRAIQAMALQFSAEMHHILSCLIAYAAKFCEADEATMRLLQEVVLFIGYVSLRNEATQESLRWGNPSILQRLCGLPFRFVVDKAAKDILLPTLIAASFQNPINADLLARFRFSTGHLAAYIRDKQGAAAAGRGDASPPVLRLVNRFPGDLWDSAITFYRGCAGDAE</sequence>
<dbReference type="PANTHER" id="PTHR31434">
    <property type="entry name" value="S PHASE CYCLIN A-ASSOCIATED PROTEIN IN THE ENDOPLASMIC RETICULUM"/>
    <property type="match status" value="1"/>
</dbReference>
<organism evidence="2 3">
    <name type="scientific">Plasmodiophora brassicae</name>
    <name type="common">Clubroot disease agent</name>
    <dbReference type="NCBI Taxonomy" id="37360"/>
    <lineage>
        <taxon>Eukaryota</taxon>
        <taxon>Sar</taxon>
        <taxon>Rhizaria</taxon>
        <taxon>Endomyxa</taxon>
        <taxon>Phytomyxea</taxon>
        <taxon>Plasmodiophorida</taxon>
        <taxon>Plasmodiophoridae</taxon>
        <taxon>Plasmodiophora</taxon>
    </lineage>
</organism>